<name>A0ACC3MZG7_9PEZI</name>
<proteinExistence type="predicted"/>
<reference evidence="1" key="1">
    <citation type="submission" date="2023-07" db="EMBL/GenBank/DDBJ databases">
        <title>Black Yeasts Isolated from many extreme environments.</title>
        <authorList>
            <person name="Coleine C."/>
            <person name="Stajich J.E."/>
            <person name="Selbmann L."/>
        </authorList>
    </citation>
    <scope>NUCLEOTIDE SEQUENCE</scope>
    <source>
        <strain evidence="1">CCFEE 5714</strain>
    </source>
</reference>
<evidence type="ECO:0000313" key="2">
    <source>
        <dbReference type="Proteomes" id="UP001281147"/>
    </source>
</evidence>
<keyword evidence="2" id="KW-1185">Reference proteome</keyword>
<sequence length="326" mass="35777">MDRQEDHHGISISIEDDQDPPSTNNGLASGAAEETAFFARPAEDEQAQIDLESEVAIMARSNKALNGMRRAGPIFRNSNRQAVNFDGLDFRLQAGLITYYSRPIKDKAAYVRAIPKGKWPDYPSRLDRVHKGSGARERNDSLGQQWMDGVEDTSQRRSPGGSAFDAASMLTSPTTAMVAADPGSVVNEATYRERGTQTSAITIPAPEAPSLSERSVFLSSGPHETVAWVNGAHAMVARRQPGVSEYQDSSKHSRTVSEQLFDEFRGSGRSIYSASGRRMLIGYAEVPRRGRLGVVPIQQLHPPEVLREWMDADDDDDVPNGTVNVY</sequence>
<dbReference type="Proteomes" id="UP001281147">
    <property type="component" value="Unassembled WGS sequence"/>
</dbReference>
<accession>A0ACC3MZG7</accession>
<protein>
    <submittedName>
        <fullName evidence="1">Uncharacterized protein</fullName>
    </submittedName>
</protein>
<gene>
    <name evidence="1" type="ORF">LTR37_012943</name>
</gene>
<comment type="caution">
    <text evidence="1">The sequence shown here is derived from an EMBL/GenBank/DDBJ whole genome shotgun (WGS) entry which is preliminary data.</text>
</comment>
<organism evidence="1 2">
    <name type="scientific">Vermiconidia calcicola</name>
    <dbReference type="NCBI Taxonomy" id="1690605"/>
    <lineage>
        <taxon>Eukaryota</taxon>
        <taxon>Fungi</taxon>
        <taxon>Dikarya</taxon>
        <taxon>Ascomycota</taxon>
        <taxon>Pezizomycotina</taxon>
        <taxon>Dothideomycetes</taxon>
        <taxon>Dothideomycetidae</taxon>
        <taxon>Mycosphaerellales</taxon>
        <taxon>Extremaceae</taxon>
        <taxon>Vermiconidia</taxon>
    </lineage>
</organism>
<dbReference type="EMBL" id="JAUTXU010000123">
    <property type="protein sequence ID" value="KAK3706116.1"/>
    <property type="molecule type" value="Genomic_DNA"/>
</dbReference>
<evidence type="ECO:0000313" key="1">
    <source>
        <dbReference type="EMBL" id="KAK3706116.1"/>
    </source>
</evidence>